<sequence>MAENFSHQSFHVQTTNYNHVGVADEDEVEQEDPTYSFSPSNPTFFIPSFDDFDSGPGSDSESENADSESDRSGLIANPNSFFYGNEDQMDFVTDLFDTQSDDVTDHPHVFRSNPNARVYPDGEEVEFGSEFDGLRVVGADSESDPEDMEVIPGVIHQPGDSSVPDLWSCFRVDDDEDMDEDFEWEEVDRVEGRDNMSYLIGRMEEISVSSDFSSEEGNSDLGEDGEEEQVRNLEWDFLVAVNNLERSLEFHNAVIIQDDGVFDNVDFVGSEERLKGSPPAAKSVLENLPLVVVSDEDLKAGSLACAVCKDDILLMEKVTRLPCSHYYHCDCIVPWLNIRNTCPVCRHELPTDDADYERENGRSAGPALVNDFQVRYNFEPVI</sequence>
<dbReference type="EMBL" id="JACEIK010001630">
    <property type="protein sequence ID" value="MCD7470919.1"/>
    <property type="molecule type" value="Genomic_DNA"/>
</dbReference>
<protein>
    <recommendedName>
        <fullName evidence="2">RING-type E3 ubiquitin transferase</fullName>
        <ecNumber evidence="2">2.3.2.27</ecNumber>
    </recommendedName>
</protein>
<dbReference type="Gene3D" id="3.30.40.10">
    <property type="entry name" value="Zinc/RING finger domain, C3HC4 (zinc finger)"/>
    <property type="match status" value="1"/>
</dbReference>
<evidence type="ECO:0000256" key="3">
    <source>
        <dbReference type="ARBA" id="ARBA00022723"/>
    </source>
</evidence>
<reference evidence="9 10" key="1">
    <citation type="journal article" date="2021" name="BMC Genomics">
        <title>Datura genome reveals duplications of psychoactive alkaloid biosynthetic genes and high mutation rate following tissue culture.</title>
        <authorList>
            <person name="Rajewski A."/>
            <person name="Carter-House D."/>
            <person name="Stajich J."/>
            <person name="Litt A."/>
        </authorList>
    </citation>
    <scope>NUCLEOTIDE SEQUENCE [LARGE SCALE GENOMIC DNA]</scope>
    <source>
        <strain evidence="9">AR-01</strain>
    </source>
</reference>
<evidence type="ECO:0000256" key="4">
    <source>
        <dbReference type="ARBA" id="ARBA00022771"/>
    </source>
</evidence>
<keyword evidence="10" id="KW-1185">Reference proteome</keyword>
<keyword evidence="3" id="KW-0479">Metal-binding</keyword>
<evidence type="ECO:0000259" key="8">
    <source>
        <dbReference type="PROSITE" id="PS50089"/>
    </source>
</evidence>
<organism evidence="9 10">
    <name type="scientific">Datura stramonium</name>
    <name type="common">Jimsonweed</name>
    <name type="synonym">Common thornapple</name>
    <dbReference type="NCBI Taxonomy" id="4076"/>
    <lineage>
        <taxon>Eukaryota</taxon>
        <taxon>Viridiplantae</taxon>
        <taxon>Streptophyta</taxon>
        <taxon>Embryophyta</taxon>
        <taxon>Tracheophyta</taxon>
        <taxon>Spermatophyta</taxon>
        <taxon>Magnoliopsida</taxon>
        <taxon>eudicotyledons</taxon>
        <taxon>Gunneridae</taxon>
        <taxon>Pentapetalae</taxon>
        <taxon>asterids</taxon>
        <taxon>lamiids</taxon>
        <taxon>Solanales</taxon>
        <taxon>Solanaceae</taxon>
        <taxon>Solanoideae</taxon>
        <taxon>Datureae</taxon>
        <taxon>Datura</taxon>
    </lineage>
</organism>
<feature type="region of interest" description="Disordered" evidence="7">
    <location>
        <begin position="1"/>
        <end position="80"/>
    </location>
</feature>
<dbReference type="Pfam" id="PF13639">
    <property type="entry name" value="zf-RING_2"/>
    <property type="match status" value="1"/>
</dbReference>
<evidence type="ECO:0000313" key="9">
    <source>
        <dbReference type="EMBL" id="MCD7470919.1"/>
    </source>
</evidence>
<dbReference type="InterPro" id="IPR001841">
    <property type="entry name" value="Znf_RING"/>
</dbReference>
<dbReference type="Proteomes" id="UP000823775">
    <property type="component" value="Unassembled WGS sequence"/>
</dbReference>
<dbReference type="SMART" id="SM00184">
    <property type="entry name" value="RING"/>
    <property type="match status" value="1"/>
</dbReference>
<feature type="compositionally biased region" description="Polar residues" evidence="7">
    <location>
        <begin position="33"/>
        <end position="43"/>
    </location>
</feature>
<dbReference type="PROSITE" id="PS50089">
    <property type="entry name" value="ZF_RING_2"/>
    <property type="match status" value="1"/>
</dbReference>
<proteinExistence type="predicted"/>
<evidence type="ECO:0000256" key="5">
    <source>
        <dbReference type="ARBA" id="ARBA00022833"/>
    </source>
</evidence>
<keyword evidence="4 6" id="KW-0863">Zinc-finger</keyword>
<evidence type="ECO:0000256" key="2">
    <source>
        <dbReference type="ARBA" id="ARBA00012483"/>
    </source>
</evidence>
<evidence type="ECO:0000256" key="6">
    <source>
        <dbReference type="PROSITE-ProRule" id="PRU00175"/>
    </source>
</evidence>
<name>A0ABS8TK41_DATST</name>
<dbReference type="EC" id="2.3.2.27" evidence="2"/>
<accession>A0ABS8TK41</accession>
<dbReference type="PANTHER" id="PTHR15710:SF102">
    <property type="entry name" value="RING-TYPE DOMAIN-CONTAINING PROTEIN"/>
    <property type="match status" value="1"/>
</dbReference>
<comment type="catalytic activity">
    <reaction evidence="1">
        <text>S-ubiquitinyl-[E2 ubiquitin-conjugating enzyme]-L-cysteine + [acceptor protein]-L-lysine = [E2 ubiquitin-conjugating enzyme]-L-cysteine + N(6)-ubiquitinyl-[acceptor protein]-L-lysine.</text>
        <dbReference type="EC" id="2.3.2.27"/>
    </reaction>
</comment>
<feature type="compositionally biased region" description="Polar residues" evidence="7">
    <location>
        <begin position="1"/>
        <end position="18"/>
    </location>
</feature>
<evidence type="ECO:0000313" key="10">
    <source>
        <dbReference type="Proteomes" id="UP000823775"/>
    </source>
</evidence>
<evidence type="ECO:0000256" key="7">
    <source>
        <dbReference type="SAM" id="MobiDB-lite"/>
    </source>
</evidence>
<dbReference type="InterPro" id="IPR013083">
    <property type="entry name" value="Znf_RING/FYVE/PHD"/>
</dbReference>
<gene>
    <name evidence="9" type="ORF">HAX54_011156</name>
</gene>
<dbReference type="PANTHER" id="PTHR15710">
    <property type="entry name" value="E3 UBIQUITIN-PROTEIN LIGASE PRAJA"/>
    <property type="match status" value="1"/>
</dbReference>
<feature type="domain" description="RING-type" evidence="8">
    <location>
        <begin position="305"/>
        <end position="346"/>
    </location>
</feature>
<dbReference type="SUPFAM" id="SSF57850">
    <property type="entry name" value="RING/U-box"/>
    <property type="match status" value="1"/>
</dbReference>
<evidence type="ECO:0000256" key="1">
    <source>
        <dbReference type="ARBA" id="ARBA00000900"/>
    </source>
</evidence>
<feature type="compositionally biased region" description="Acidic residues" evidence="7">
    <location>
        <begin position="23"/>
        <end position="32"/>
    </location>
</feature>
<comment type="caution">
    <text evidence="9">The sequence shown here is derived from an EMBL/GenBank/DDBJ whole genome shotgun (WGS) entry which is preliminary data.</text>
</comment>
<keyword evidence="5" id="KW-0862">Zinc</keyword>